<evidence type="ECO:0000259" key="8">
    <source>
        <dbReference type="PROSITE" id="PS51914"/>
    </source>
</evidence>
<dbReference type="GeneID" id="25908619"/>
<dbReference type="GO" id="GO:0007041">
    <property type="term" value="P:lysosomal transport"/>
    <property type="evidence" value="ECO:0007669"/>
    <property type="project" value="InterPro"/>
</dbReference>
<evidence type="ECO:0000256" key="2">
    <source>
        <dbReference type="ARBA" id="ARBA00022448"/>
    </source>
</evidence>
<keyword evidence="5" id="KW-1133">Transmembrane helix</keyword>
<keyword evidence="6" id="KW-0472">Membrane</keyword>
<name>A0A0L0FS13_9EUKA</name>
<dbReference type="PANTHER" id="PTHR15071:SF0">
    <property type="entry name" value="MANNOSE 6-PHOSPHATE RECEPTOR-LIKE PROTEIN 1"/>
    <property type="match status" value="1"/>
</dbReference>
<sequence length="182" mass="20189">MKDQTLYFLYEGGDACRDGKYERQTLLTMRCGPTLGAPVFLQETPECQFQFEWVTSAACGVGFAPDPEACVAYDATNEIEYDLSDLRIDLPWTTTYGDRGGGGTFTYSLSVCQPLPSSVACVAQDPGGPGAKIGACLVQNFIGTPNKYPLHFLSIFFIRSHIFLKPTPTYFFHPYPQPRKGW</sequence>
<dbReference type="EMBL" id="KQ242295">
    <property type="protein sequence ID" value="KNC79494.1"/>
    <property type="molecule type" value="Genomic_DNA"/>
</dbReference>
<keyword evidence="4" id="KW-0732">Signal</keyword>
<evidence type="ECO:0000256" key="7">
    <source>
        <dbReference type="ARBA" id="ARBA00023157"/>
    </source>
</evidence>
<feature type="domain" description="MRH" evidence="8">
    <location>
        <begin position="1"/>
        <end position="61"/>
    </location>
</feature>
<organism evidence="9 10">
    <name type="scientific">Sphaeroforma arctica JP610</name>
    <dbReference type="NCBI Taxonomy" id="667725"/>
    <lineage>
        <taxon>Eukaryota</taxon>
        <taxon>Ichthyosporea</taxon>
        <taxon>Ichthyophonida</taxon>
        <taxon>Sphaeroforma</taxon>
    </lineage>
</organism>
<dbReference type="GO" id="GO:0038023">
    <property type="term" value="F:signaling receptor activity"/>
    <property type="evidence" value="ECO:0007669"/>
    <property type="project" value="InterPro"/>
</dbReference>
<dbReference type="InterPro" id="IPR009011">
    <property type="entry name" value="Man6P_isomerase_rcpt-bd_dom_sf"/>
</dbReference>
<dbReference type="Proteomes" id="UP000054560">
    <property type="component" value="Unassembled WGS sequence"/>
</dbReference>
<evidence type="ECO:0000313" key="9">
    <source>
        <dbReference type="EMBL" id="KNC79494.1"/>
    </source>
</evidence>
<protein>
    <recommendedName>
        <fullName evidence="8">MRH domain-containing protein</fullName>
    </recommendedName>
</protein>
<evidence type="ECO:0000313" key="10">
    <source>
        <dbReference type="Proteomes" id="UP000054560"/>
    </source>
</evidence>
<evidence type="ECO:0000256" key="4">
    <source>
        <dbReference type="ARBA" id="ARBA00022729"/>
    </source>
</evidence>
<dbReference type="PROSITE" id="PS51914">
    <property type="entry name" value="MRH"/>
    <property type="match status" value="1"/>
</dbReference>
<keyword evidence="10" id="KW-1185">Reference proteome</keyword>
<keyword evidence="3" id="KW-0812">Transmembrane</keyword>
<accession>A0A0L0FS13</accession>
<dbReference type="SUPFAM" id="SSF50911">
    <property type="entry name" value="Mannose 6-phosphate receptor domain"/>
    <property type="match status" value="2"/>
</dbReference>
<dbReference type="InterPro" id="IPR044865">
    <property type="entry name" value="MRH_dom"/>
</dbReference>
<comment type="subcellular location">
    <subcellularLocation>
        <location evidence="1">Endomembrane system</location>
    </subcellularLocation>
</comment>
<dbReference type="GO" id="GO:0010008">
    <property type="term" value="C:endosome membrane"/>
    <property type="evidence" value="ECO:0007669"/>
    <property type="project" value="UniProtKB-SubCell"/>
</dbReference>
<dbReference type="Pfam" id="PF00878">
    <property type="entry name" value="CIMR"/>
    <property type="match status" value="1"/>
</dbReference>
<dbReference type="GO" id="GO:0000139">
    <property type="term" value="C:Golgi membrane"/>
    <property type="evidence" value="ECO:0007669"/>
    <property type="project" value="UniProtKB-SubCell"/>
</dbReference>
<dbReference type="AlphaFoldDB" id="A0A0L0FS13"/>
<proteinExistence type="predicted"/>
<dbReference type="PANTHER" id="PTHR15071">
    <property type="entry name" value="MANNOSE-6-PHOSPHATE RECEPTOR FAMILY MEMBER"/>
    <property type="match status" value="1"/>
</dbReference>
<dbReference type="Gene3D" id="2.70.130.10">
    <property type="entry name" value="Mannose-6-phosphate receptor binding domain"/>
    <property type="match status" value="1"/>
</dbReference>
<keyword evidence="2" id="KW-0813">Transport</keyword>
<dbReference type="STRING" id="667725.A0A0L0FS13"/>
<dbReference type="RefSeq" id="XP_014153396.1">
    <property type="nucleotide sequence ID" value="XM_014297921.1"/>
</dbReference>
<evidence type="ECO:0000256" key="3">
    <source>
        <dbReference type="ARBA" id="ARBA00022692"/>
    </source>
</evidence>
<reference evidence="9 10" key="1">
    <citation type="submission" date="2011-02" db="EMBL/GenBank/DDBJ databases">
        <title>The Genome Sequence of Sphaeroforma arctica JP610.</title>
        <authorList>
            <consortium name="The Broad Institute Genome Sequencing Platform"/>
            <person name="Russ C."/>
            <person name="Cuomo C."/>
            <person name="Young S.K."/>
            <person name="Zeng Q."/>
            <person name="Gargeya S."/>
            <person name="Alvarado L."/>
            <person name="Berlin A."/>
            <person name="Chapman S.B."/>
            <person name="Chen Z."/>
            <person name="Freedman E."/>
            <person name="Gellesch M."/>
            <person name="Goldberg J."/>
            <person name="Griggs A."/>
            <person name="Gujja S."/>
            <person name="Heilman E."/>
            <person name="Heiman D."/>
            <person name="Howarth C."/>
            <person name="Mehta T."/>
            <person name="Neiman D."/>
            <person name="Pearson M."/>
            <person name="Roberts A."/>
            <person name="Saif S."/>
            <person name="Shea T."/>
            <person name="Shenoy N."/>
            <person name="Sisk P."/>
            <person name="Stolte C."/>
            <person name="Sykes S."/>
            <person name="White J."/>
            <person name="Yandava C."/>
            <person name="Burger G."/>
            <person name="Gray M.W."/>
            <person name="Holland P.W.H."/>
            <person name="King N."/>
            <person name="Lang F.B.F."/>
            <person name="Roger A.J."/>
            <person name="Ruiz-Trillo I."/>
            <person name="Haas B."/>
            <person name="Nusbaum C."/>
            <person name="Birren B."/>
        </authorList>
    </citation>
    <scope>NUCLEOTIDE SEQUENCE [LARGE SCALE GENOMIC DNA]</scope>
    <source>
        <strain evidence="9 10">JP610</strain>
    </source>
</reference>
<dbReference type="InterPro" id="IPR000479">
    <property type="entry name" value="CIMR_rpt"/>
</dbReference>
<evidence type="ECO:0000256" key="5">
    <source>
        <dbReference type="ARBA" id="ARBA00022989"/>
    </source>
</evidence>
<gene>
    <name evidence="9" type="ORF">SARC_08115</name>
</gene>
<dbReference type="GO" id="GO:0005537">
    <property type="term" value="F:D-mannose binding"/>
    <property type="evidence" value="ECO:0007669"/>
    <property type="project" value="InterPro"/>
</dbReference>
<evidence type="ECO:0000256" key="1">
    <source>
        <dbReference type="ARBA" id="ARBA00004308"/>
    </source>
</evidence>
<dbReference type="SMART" id="SM01404">
    <property type="entry name" value="CIMR"/>
    <property type="match status" value="1"/>
</dbReference>
<dbReference type="OrthoDB" id="4504960at2759"/>
<keyword evidence="7" id="KW-1015">Disulfide bond</keyword>
<evidence type="ECO:0000256" key="6">
    <source>
        <dbReference type="ARBA" id="ARBA00023136"/>
    </source>
</evidence>